<comment type="caution">
    <text evidence="1">The sequence shown here is derived from an EMBL/GenBank/DDBJ whole genome shotgun (WGS) entry which is preliminary data.</text>
</comment>
<proteinExistence type="predicted"/>
<organism evidence="1 2">
    <name type="scientific">Catharanthus roseus</name>
    <name type="common">Madagascar periwinkle</name>
    <name type="synonym">Vinca rosea</name>
    <dbReference type="NCBI Taxonomy" id="4058"/>
    <lineage>
        <taxon>Eukaryota</taxon>
        <taxon>Viridiplantae</taxon>
        <taxon>Streptophyta</taxon>
        <taxon>Embryophyta</taxon>
        <taxon>Tracheophyta</taxon>
        <taxon>Spermatophyta</taxon>
        <taxon>Magnoliopsida</taxon>
        <taxon>eudicotyledons</taxon>
        <taxon>Gunneridae</taxon>
        <taxon>Pentapetalae</taxon>
        <taxon>asterids</taxon>
        <taxon>lamiids</taxon>
        <taxon>Gentianales</taxon>
        <taxon>Apocynaceae</taxon>
        <taxon>Rauvolfioideae</taxon>
        <taxon>Vinceae</taxon>
        <taxon>Catharanthinae</taxon>
        <taxon>Catharanthus</taxon>
    </lineage>
</organism>
<keyword evidence="2" id="KW-1185">Reference proteome</keyword>
<name>A0ACC0C1F4_CATRO</name>
<dbReference type="Proteomes" id="UP001060085">
    <property type="component" value="Linkage Group LG02"/>
</dbReference>
<reference evidence="2" key="1">
    <citation type="journal article" date="2023" name="Nat. Plants">
        <title>Single-cell RNA sequencing provides a high-resolution roadmap for understanding the multicellular compartmentation of specialized metabolism.</title>
        <authorList>
            <person name="Sun S."/>
            <person name="Shen X."/>
            <person name="Li Y."/>
            <person name="Li Y."/>
            <person name="Wang S."/>
            <person name="Li R."/>
            <person name="Zhang H."/>
            <person name="Shen G."/>
            <person name="Guo B."/>
            <person name="Wei J."/>
            <person name="Xu J."/>
            <person name="St-Pierre B."/>
            <person name="Chen S."/>
            <person name="Sun C."/>
        </authorList>
    </citation>
    <scope>NUCLEOTIDE SEQUENCE [LARGE SCALE GENOMIC DNA]</scope>
</reference>
<evidence type="ECO:0000313" key="2">
    <source>
        <dbReference type="Proteomes" id="UP001060085"/>
    </source>
</evidence>
<evidence type="ECO:0000313" key="1">
    <source>
        <dbReference type="EMBL" id="KAI5678770.1"/>
    </source>
</evidence>
<dbReference type="EMBL" id="CM044702">
    <property type="protein sequence ID" value="KAI5678770.1"/>
    <property type="molecule type" value="Genomic_DNA"/>
</dbReference>
<sequence length="157" mass="17857">MKRFTLARDGLCFYRKMSPNLAEGTWFILDLDPVDRRGYFLAGWVRRGSLARVVQGGLCREACKHLTQPQLTYRRGMGYHRTKCGLWCELDDIENFWKTLEIGGDHPCSQKNDIDFEISISKVREMRCLAKGVSSLVLSEDTGMTLTFAPKVTATKG</sequence>
<accession>A0ACC0C1F4</accession>
<protein>
    <submittedName>
        <fullName evidence="1">Uncharacterized protein</fullName>
    </submittedName>
</protein>
<gene>
    <name evidence="1" type="ORF">M9H77_09720</name>
</gene>